<feature type="transmembrane region" description="Helical" evidence="4">
    <location>
        <begin position="555"/>
        <end position="578"/>
    </location>
</feature>
<evidence type="ECO:0000313" key="7">
    <source>
        <dbReference type="Proteomes" id="UP000815677"/>
    </source>
</evidence>
<proteinExistence type="inferred from homology"/>
<dbReference type="InterPro" id="IPR011701">
    <property type="entry name" value="MFS"/>
</dbReference>
<dbReference type="PROSITE" id="PS50850">
    <property type="entry name" value="MFS"/>
    <property type="match status" value="1"/>
</dbReference>
<dbReference type="InterPro" id="IPR020846">
    <property type="entry name" value="MFS_dom"/>
</dbReference>
<comment type="similarity">
    <text evidence="2">Belongs to the major facilitator superfamily. Monocarboxylate porter (TC 2.A.1.13) family.</text>
</comment>
<feature type="transmembrane region" description="Helical" evidence="4">
    <location>
        <begin position="521"/>
        <end position="543"/>
    </location>
</feature>
<keyword evidence="4" id="KW-0812">Transmembrane</keyword>
<evidence type="ECO:0000256" key="1">
    <source>
        <dbReference type="ARBA" id="ARBA00004141"/>
    </source>
</evidence>
<dbReference type="Pfam" id="PF07690">
    <property type="entry name" value="MFS_1"/>
    <property type="match status" value="1"/>
</dbReference>
<feature type="transmembrane region" description="Helical" evidence="4">
    <location>
        <begin position="224"/>
        <end position="248"/>
    </location>
</feature>
<organism evidence="6 7">
    <name type="scientific">Mycena chlorophos</name>
    <name type="common">Agaric fungus</name>
    <name type="synonym">Agaricus chlorophos</name>
    <dbReference type="NCBI Taxonomy" id="658473"/>
    <lineage>
        <taxon>Eukaryota</taxon>
        <taxon>Fungi</taxon>
        <taxon>Dikarya</taxon>
        <taxon>Basidiomycota</taxon>
        <taxon>Agaricomycotina</taxon>
        <taxon>Agaricomycetes</taxon>
        <taxon>Agaricomycetidae</taxon>
        <taxon>Agaricales</taxon>
        <taxon>Marasmiineae</taxon>
        <taxon>Mycenaceae</taxon>
        <taxon>Mycena</taxon>
    </lineage>
</organism>
<feature type="transmembrane region" description="Helical" evidence="4">
    <location>
        <begin position="260"/>
        <end position="283"/>
    </location>
</feature>
<feature type="transmembrane region" description="Helical" evidence="4">
    <location>
        <begin position="590"/>
        <end position="609"/>
    </location>
</feature>
<keyword evidence="7" id="KW-1185">Reference proteome</keyword>
<dbReference type="InterPro" id="IPR050327">
    <property type="entry name" value="Proton-linked_MCT"/>
</dbReference>
<evidence type="ECO:0000256" key="4">
    <source>
        <dbReference type="SAM" id="Phobius"/>
    </source>
</evidence>
<dbReference type="SUPFAM" id="SSF103473">
    <property type="entry name" value="MFS general substrate transporter"/>
    <property type="match status" value="1"/>
</dbReference>
<protein>
    <submittedName>
        <fullName evidence="6">Monocarboxylate transporter</fullName>
    </submittedName>
</protein>
<feature type="transmembrane region" description="Helical" evidence="4">
    <location>
        <begin position="463"/>
        <end position="484"/>
    </location>
</feature>
<name>A0ABQ0LMQ8_MYCCL</name>
<comment type="subcellular location">
    <subcellularLocation>
        <location evidence="1">Membrane</location>
        <topology evidence="1">Multi-pass membrane protein</topology>
    </subcellularLocation>
</comment>
<accession>A0ABQ0LMQ8</accession>
<feature type="transmembrane region" description="Helical" evidence="4">
    <location>
        <begin position="496"/>
        <end position="515"/>
    </location>
</feature>
<feature type="domain" description="Major facilitator superfamily (MFS) profile" evidence="5">
    <location>
        <begin position="223"/>
        <end position="611"/>
    </location>
</feature>
<keyword evidence="4" id="KW-0472">Membrane</keyword>
<dbReference type="Gene3D" id="1.20.1250.20">
    <property type="entry name" value="MFS general substrate transporter like domains"/>
    <property type="match status" value="1"/>
</dbReference>
<dbReference type="PANTHER" id="PTHR11360:SF284">
    <property type="entry name" value="EG:103B4.3 PROTEIN-RELATED"/>
    <property type="match status" value="1"/>
</dbReference>
<reference evidence="6" key="1">
    <citation type="submission" date="2014-09" db="EMBL/GenBank/DDBJ databases">
        <title>Genome sequence of the luminous mushroom Mycena chlorophos for searching fungal bioluminescence genes.</title>
        <authorList>
            <person name="Tanaka Y."/>
            <person name="Kasuga D."/>
            <person name="Oba Y."/>
            <person name="Hase S."/>
            <person name="Sato K."/>
            <person name="Oba Y."/>
            <person name="Sakakibara Y."/>
        </authorList>
    </citation>
    <scope>NUCLEOTIDE SEQUENCE</scope>
</reference>
<dbReference type="Proteomes" id="UP000815677">
    <property type="component" value="Unassembled WGS sequence"/>
</dbReference>
<feature type="transmembrane region" description="Helical" evidence="4">
    <location>
        <begin position="319"/>
        <end position="340"/>
    </location>
</feature>
<feature type="region of interest" description="Disordered" evidence="3">
    <location>
        <begin position="665"/>
        <end position="705"/>
    </location>
</feature>
<dbReference type="PANTHER" id="PTHR11360">
    <property type="entry name" value="MONOCARBOXYLATE TRANSPORTER"/>
    <property type="match status" value="1"/>
</dbReference>
<dbReference type="EMBL" id="DF847745">
    <property type="protein sequence ID" value="GAT52401.1"/>
    <property type="molecule type" value="Genomic_DNA"/>
</dbReference>
<feature type="transmembrane region" description="Helical" evidence="4">
    <location>
        <begin position="352"/>
        <end position="373"/>
    </location>
</feature>
<dbReference type="InterPro" id="IPR036259">
    <property type="entry name" value="MFS_trans_sf"/>
</dbReference>
<sequence>MGRCRSRRGRRRRRDGMSSLGVVLNLNLLLKTRPVLVFSLRSGHGAKRKFEKAEAHLRRNMAEPPPHVDAGSELCRPGQEDEFPRKAKNRHPRLAAACLRSSALATDPPDRQSRMLIRLGVRVGPTHKTLTGAFRRRPTFLCPYLPRQGASHQVLPAEALIPAAGPSPLQVDAVTIVDASSVLEKGISTDASSRTSSKTELGGGHTNATETAVEWTYPDGGLRAWLVVVGCFIMSVTCMGWGIVWGVFEDYYHTTRYPSAPLSQISLVGGCLSFAMCFSSYLFGGIGERYGYKRMIALSCVLANICLLGSAFADQIYQVFLLQGVLLGFSWGVSMPLYMALPSQWFLRRRGLATGIAVAGSGVGGGFGSLVVRPLLSNLGYRNTMLIYSSMYIVLQTLAWFLMAERRPPNPLNIKKRWMPRNIQPSFYSLSLSVAIGIFGYLSPYYFITTFVKAKVPSLDPTSLLVVAPLVVMGVAGGLGRVLAGRLADRFGPINMFFTSFFLGGLAQLLIWSFADSYAVIVVFGVLYGLVGCWFLGLLPVVCAQLYGMNDIATLTGFLVLANSPGQFAGASLGGVVFSASGGNWQAVSLYSGSMMLLGSFFALHARFWHERRIWAKSGDCFGPNFDHNHQWNPPILATTWPEDNHAQLVKLGIKVRDFAYPVGRVGHTEPTNKSPLAQAKLQKHEEEDDEDDKAPTPPTCVEETPMPRVSMSWEHPHPLLRPNTDSNYETHRIPGLFSPIQGILEVEARLRQNPRTVPILGIITRRLLTLSPDLVDLSRYHEMDLEELRRYDRRMLFQILNGIPPAPWKPLPANWVPTPARLQRAVHYDQLLRTYDVVDRLTQANILAAAFSKQLEDEQWMRGMLLEKAQQNADAGLLDPTNPILATLDGWDTPDPSCHDVSKRQALEIWERRLDSGRAHPSYGLVVRHLKQLWAHDGRTPTNDEVVRRFALQQQHYAGVKPPFVLGQDACEIPTTTYWGPDAVWDDYRLAGAASVSDLTLTQHLEHLSGMSVAELEDAAGLSAWPPPTVWTFCAHHNGWMSRPTAWHYTDLTRNMLERLLAKVEGRKPVLVEGDDSGDEMGDYDAEDALLYMKPESPKRKRDDDDVGGSPKRARVEERVVELSPRKRPREEDEVDNTASAADEATPASKRARTDE</sequence>
<keyword evidence="4" id="KW-1133">Transmembrane helix</keyword>
<feature type="compositionally biased region" description="Basic and acidic residues" evidence="3">
    <location>
        <begin position="1115"/>
        <end position="1132"/>
    </location>
</feature>
<gene>
    <name evidence="6" type="ORF">MCHLO_09453</name>
</gene>
<evidence type="ECO:0000256" key="2">
    <source>
        <dbReference type="ARBA" id="ARBA00006727"/>
    </source>
</evidence>
<evidence type="ECO:0000256" key="3">
    <source>
        <dbReference type="SAM" id="MobiDB-lite"/>
    </source>
</evidence>
<feature type="transmembrane region" description="Helical" evidence="4">
    <location>
        <begin position="385"/>
        <end position="404"/>
    </location>
</feature>
<feature type="region of interest" description="Disordered" evidence="3">
    <location>
        <begin position="1093"/>
        <end position="1157"/>
    </location>
</feature>
<evidence type="ECO:0000313" key="6">
    <source>
        <dbReference type="EMBL" id="GAT52401.1"/>
    </source>
</evidence>
<feature type="transmembrane region" description="Helical" evidence="4">
    <location>
        <begin position="295"/>
        <end position="313"/>
    </location>
</feature>
<feature type="transmembrane region" description="Helical" evidence="4">
    <location>
        <begin position="425"/>
        <end position="443"/>
    </location>
</feature>
<evidence type="ECO:0000259" key="5">
    <source>
        <dbReference type="PROSITE" id="PS50850"/>
    </source>
</evidence>